<dbReference type="Proteomes" id="UP000521868">
    <property type="component" value="Unassembled WGS sequence"/>
</dbReference>
<dbReference type="GO" id="GO:0006935">
    <property type="term" value="P:chemotaxis"/>
    <property type="evidence" value="ECO:0007669"/>
    <property type="project" value="UniProtKB-UniRule"/>
</dbReference>
<dbReference type="SUPFAM" id="SSF52172">
    <property type="entry name" value="CheY-like"/>
    <property type="match status" value="1"/>
</dbReference>
<feature type="active site" evidence="7">
    <location>
        <position position="219"/>
    </location>
</feature>
<name>A0A7X6DDY9_9BURK</name>
<dbReference type="GO" id="GO:0005737">
    <property type="term" value="C:cytoplasm"/>
    <property type="evidence" value="ECO:0007669"/>
    <property type="project" value="InterPro"/>
</dbReference>
<comment type="catalytic activity">
    <reaction evidence="6">
        <text>[protein]-L-glutamate 5-O-methyl ester + H2O = L-glutamyl-[protein] + methanol + H(+)</text>
        <dbReference type="Rhea" id="RHEA:23236"/>
        <dbReference type="Rhea" id="RHEA-COMP:10208"/>
        <dbReference type="Rhea" id="RHEA-COMP:10311"/>
        <dbReference type="ChEBI" id="CHEBI:15377"/>
        <dbReference type="ChEBI" id="CHEBI:15378"/>
        <dbReference type="ChEBI" id="CHEBI:17790"/>
        <dbReference type="ChEBI" id="CHEBI:29973"/>
        <dbReference type="ChEBI" id="CHEBI:82795"/>
        <dbReference type="EC" id="3.1.1.61"/>
    </reaction>
</comment>
<dbReference type="PROSITE" id="PS50110">
    <property type="entry name" value="RESPONSE_REGULATORY"/>
    <property type="match status" value="1"/>
</dbReference>
<evidence type="ECO:0000256" key="7">
    <source>
        <dbReference type="PROSITE-ProRule" id="PRU00050"/>
    </source>
</evidence>
<dbReference type="InterPro" id="IPR008248">
    <property type="entry name" value="CheB-like"/>
</dbReference>
<evidence type="ECO:0000256" key="4">
    <source>
        <dbReference type="ARBA" id="ARBA00022801"/>
    </source>
</evidence>
<evidence type="ECO:0000256" key="3">
    <source>
        <dbReference type="ARBA" id="ARBA00022553"/>
    </source>
</evidence>
<dbReference type="PROSITE" id="PS50122">
    <property type="entry name" value="CHEB"/>
    <property type="match status" value="1"/>
</dbReference>
<dbReference type="InterPro" id="IPR001789">
    <property type="entry name" value="Sig_transdc_resp-reg_receiver"/>
</dbReference>
<feature type="domain" description="CheB-type methylesterase" evidence="11">
    <location>
        <begin position="181"/>
        <end position="369"/>
    </location>
</feature>
<feature type="domain" description="Response regulatory" evidence="10">
    <location>
        <begin position="7"/>
        <end position="125"/>
    </location>
</feature>
<dbReference type="SUPFAM" id="SSF52738">
    <property type="entry name" value="Methylesterase CheB, C-terminal domain"/>
    <property type="match status" value="1"/>
</dbReference>
<evidence type="ECO:0000256" key="8">
    <source>
        <dbReference type="PROSITE-ProRule" id="PRU00169"/>
    </source>
</evidence>
<evidence type="ECO:0000313" key="12">
    <source>
        <dbReference type="EMBL" id="NKE65419.1"/>
    </source>
</evidence>
<keyword evidence="1" id="KW-0963">Cytoplasm</keyword>
<protein>
    <recommendedName>
        <fullName evidence="5">protein-glutamate methylesterase</fullName>
        <ecNumber evidence="5">3.1.1.61</ecNumber>
    </recommendedName>
</protein>
<dbReference type="AlphaFoldDB" id="A0A7X6DDY9"/>
<evidence type="ECO:0000256" key="2">
    <source>
        <dbReference type="ARBA" id="ARBA00022500"/>
    </source>
</evidence>
<evidence type="ECO:0000256" key="9">
    <source>
        <dbReference type="SAM" id="MobiDB-lite"/>
    </source>
</evidence>
<feature type="active site" evidence="7">
    <location>
        <position position="192"/>
    </location>
</feature>
<keyword evidence="4 7" id="KW-0378">Hydrolase</keyword>
<sequence>MPASLVRVLLLDTTAARRARLERLLHGEPALAVVGAAGSAQQATEMAARLRPDVILLGVAGAAAQAVGWVGEIMSGCPLPIVVVAADRPEAVQQRAFALLEAGAIAVLREPSAPEGEACAQELAALRQSVRLMAEVKVVRRWRRPPVPPLPAPPARPRSRPRTAPAPLQLPAPAVAAPAKPGSVQLVAIGASTGGPVALKRVLATLPASFPVPILIVQHIADGFVDGLASWLTAACAIPTEVARPGAQLAGGRAYIAPDGVHMRLAAGGRLEFDAGAPVNGHRPAVSCLFASVAVHCAGRSVAILLTGMGRDGAAELKLLRDGGALTIAQDRASSVIHGMPGEAIRCGGATYVMSPEEMAAALPALVAR</sequence>
<dbReference type="PANTHER" id="PTHR42872:SF6">
    <property type="entry name" value="PROTEIN-GLUTAMATE METHYLESTERASE_PROTEIN-GLUTAMINE GLUTAMINASE"/>
    <property type="match status" value="1"/>
</dbReference>
<evidence type="ECO:0000259" key="10">
    <source>
        <dbReference type="PROSITE" id="PS50110"/>
    </source>
</evidence>
<keyword evidence="13" id="KW-1185">Reference proteome</keyword>
<dbReference type="PIRSF" id="PIRSF000876">
    <property type="entry name" value="RR_chemtxs_CheB"/>
    <property type="match status" value="1"/>
</dbReference>
<feature type="active site" evidence="7">
    <location>
        <position position="312"/>
    </location>
</feature>
<evidence type="ECO:0000256" key="1">
    <source>
        <dbReference type="ARBA" id="ARBA00022490"/>
    </source>
</evidence>
<dbReference type="RefSeq" id="WP_168106540.1">
    <property type="nucleotide sequence ID" value="NZ_VTOX01000002.1"/>
</dbReference>
<dbReference type="GO" id="GO:0008984">
    <property type="term" value="F:protein-glutamate methylesterase activity"/>
    <property type="evidence" value="ECO:0007669"/>
    <property type="project" value="UniProtKB-EC"/>
</dbReference>
<dbReference type="InterPro" id="IPR000673">
    <property type="entry name" value="Sig_transdc_resp-reg_Me-estase"/>
</dbReference>
<dbReference type="CDD" id="cd16432">
    <property type="entry name" value="CheB_Rec"/>
    <property type="match status" value="1"/>
</dbReference>
<reference evidence="12 13" key="1">
    <citation type="journal article" date="2020" name="Nature">
        <title>Bacterial chemolithoautotrophy via manganese oxidation.</title>
        <authorList>
            <person name="Yu H."/>
            <person name="Leadbetter J.R."/>
        </authorList>
    </citation>
    <scope>NUCLEOTIDE SEQUENCE [LARGE SCALE GENOMIC DNA]</scope>
    <source>
        <strain evidence="12 13">RBP-1</strain>
    </source>
</reference>
<comment type="caution">
    <text evidence="8">Lacks conserved residue(s) required for the propagation of feature annotation.</text>
</comment>
<dbReference type="InterPro" id="IPR011006">
    <property type="entry name" value="CheY-like_superfamily"/>
</dbReference>
<dbReference type="Gene3D" id="3.40.50.180">
    <property type="entry name" value="Methylesterase CheB, C-terminal domain"/>
    <property type="match status" value="1"/>
</dbReference>
<feature type="region of interest" description="Disordered" evidence="9">
    <location>
        <begin position="145"/>
        <end position="168"/>
    </location>
</feature>
<keyword evidence="2 7" id="KW-0145">Chemotaxis</keyword>
<evidence type="ECO:0000313" key="13">
    <source>
        <dbReference type="Proteomes" id="UP000521868"/>
    </source>
</evidence>
<dbReference type="EC" id="3.1.1.61" evidence="5"/>
<dbReference type="GO" id="GO:0000156">
    <property type="term" value="F:phosphorelay response regulator activity"/>
    <property type="evidence" value="ECO:0007669"/>
    <property type="project" value="InterPro"/>
</dbReference>
<evidence type="ECO:0000256" key="6">
    <source>
        <dbReference type="ARBA" id="ARBA00048267"/>
    </source>
</evidence>
<comment type="caution">
    <text evidence="12">The sequence shown here is derived from an EMBL/GenBank/DDBJ whole genome shotgun (WGS) entry which is preliminary data.</text>
</comment>
<dbReference type="EMBL" id="VTOX01000002">
    <property type="protein sequence ID" value="NKE65419.1"/>
    <property type="molecule type" value="Genomic_DNA"/>
</dbReference>
<feature type="compositionally biased region" description="Pro residues" evidence="9">
    <location>
        <begin position="145"/>
        <end position="156"/>
    </location>
</feature>
<proteinExistence type="predicted"/>
<organism evidence="12 13">
    <name type="scientific">Ramlibacter lithotrophicus</name>
    <dbReference type="NCBI Taxonomy" id="2606681"/>
    <lineage>
        <taxon>Bacteria</taxon>
        <taxon>Pseudomonadati</taxon>
        <taxon>Pseudomonadota</taxon>
        <taxon>Betaproteobacteria</taxon>
        <taxon>Burkholderiales</taxon>
        <taxon>Comamonadaceae</taxon>
        <taxon>Ramlibacter</taxon>
    </lineage>
</organism>
<dbReference type="Gene3D" id="3.40.50.2300">
    <property type="match status" value="1"/>
</dbReference>
<dbReference type="Pfam" id="PF01339">
    <property type="entry name" value="CheB_methylest"/>
    <property type="match status" value="1"/>
</dbReference>
<evidence type="ECO:0000256" key="5">
    <source>
        <dbReference type="ARBA" id="ARBA00039140"/>
    </source>
</evidence>
<accession>A0A7X6DDY9</accession>
<dbReference type="PANTHER" id="PTHR42872">
    <property type="entry name" value="PROTEIN-GLUTAMATE METHYLESTERASE/PROTEIN-GLUTAMINE GLUTAMINASE"/>
    <property type="match status" value="1"/>
</dbReference>
<gene>
    <name evidence="12" type="ORF">RAMLITH_06260</name>
</gene>
<evidence type="ECO:0000259" key="11">
    <source>
        <dbReference type="PROSITE" id="PS50122"/>
    </source>
</evidence>
<keyword evidence="3" id="KW-0597">Phosphoprotein</keyword>
<dbReference type="InterPro" id="IPR035909">
    <property type="entry name" value="CheB_C"/>
</dbReference>